<dbReference type="PANTHER" id="PTHR23235">
    <property type="entry name" value="KRUEPPEL-LIKE TRANSCRIPTION FACTOR"/>
    <property type="match status" value="1"/>
</dbReference>
<dbReference type="PANTHER" id="PTHR23235:SF120">
    <property type="entry name" value="KRUPPEL-LIKE FACTOR 15"/>
    <property type="match status" value="1"/>
</dbReference>
<evidence type="ECO:0000259" key="7">
    <source>
        <dbReference type="PROSITE" id="PS50157"/>
    </source>
</evidence>
<evidence type="ECO:0000256" key="4">
    <source>
        <dbReference type="ARBA" id="ARBA00022833"/>
    </source>
</evidence>
<reference evidence="8" key="1">
    <citation type="submission" date="2020-12" db="EMBL/GenBank/DDBJ databases">
        <title>Metabolic potential, ecology and presence of endohyphal bacteria is reflected in genomic diversity of Mucoromycotina.</title>
        <authorList>
            <person name="Muszewska A."/>
            <person name="Okrasinska A."/>
            <person name="Steczkiewicz K."/>
            <person name="Drgas O."/>
            <person name="Orlowska M."/>
            <person name="Perlinska-Lenart U."/>
            <person name="Aleksandrzak-Piekarczyk T."/>
            <person name="Szatraj K."/>
            <person name="Zielenkiewicz U."/>
            <person name="Pilsyk S."/>
            <person name="Malc E."/>
            <person name="Mieczkowski P."/>
            <person name="Kruszewska J.S."/>
            <person name="Biernat P."/>
            <person name="Pawlowska J."/>
        </authorList>
    </citation>
    <scope>NUCLEOTIDE SEQUENCE</scope>
    <source>
        <strain evidence="8">WA0000051536</strain>
    </source>
</reference>
<feature type="domain" description="C2H2-type" evidence="7">
    <location>
        <begin position="348"/>
        <end position="375"/>
    </location>
</feature>
<keyword evidence="2" id="KW-0677">Repeat</keyword>
<dbReference type="PROSITE" id="PS00028">
    <property type="entry name" value="ZINC_FINGER_C2H2_1"/>
    <property type="match status" value="2"/>
</dbReference>
<dbReference type="Proteomes" id="UP000612746">
    <property type="component" value="Unassembled WGS sequence"/>
</dbReference>
<accession>A0A8H7Q9X2</accession>
<organism evidence="8 9">
    <name type="scientific">Umbelopsis vinacea</name>
    <dbReference type="NCBI Taxonomy" id="44442"/>
    <lineage>
        <taxon>Eukaryota</taxon>
        <taxon>Fungi</taxon>
        <taxon>Fungi incertae sedis</taxon>
        <taxon>Mucoromycota</taxon>
        <taxon>Mucoromycotina</taxon>
        <taxon>Umbelopsidomycetes</taxon>
        <taxon>Umbelopsidales</taxon>
        <taxon>Umbelopsidaceae</taxon>
        <taxon>Umbelopsis</taxon>
    </lineage>
</organism>
<evidence type="ECO:0000256" key="3">
    <source>
        <dbReference type="ARBA" id="ARBA00022771"/>
    </source>
</evidence>
<name>A0A8H7Q9X2_9FUNG</name>
<keyword evidence="3 5" id="KW-0863">Zinc-finger</keyword>
<feature type="domain" description="C2H2-type" evidence="7">
    <location>
        <begin position="318"/>
        <end position="347"/>
    </location>
</feature>
<evidence type="ECO:0000313" key="8">
    <source>
        <dbReference type="EMBL" id="KAG2187924.1"/>
    </source>
</evidence>
<feature type="region of interest" description="Disordered" evidence="6">
    <location>
        <begin position="225"/>
        <end position="282"/>
    </location>
</feature>
<protein>
    <recommendedName>
        <fullName evidence="7">C2H2-type domain-containing protein</fullName>
    </recommendedName>
</protein>
<feature type="domain" description="C2H2-type" evidence="7">
    <location>
        <begin position="288"/>
        <end position="317"/>
    </location>
</feature>
<dbReference type="GO" id="GO:0000981">
    <property type="term" value="F:DNA-binding transcription factor activity, RNA polymerase II-specific"/>
    <property type="evidence" value="ECO:0007669"/>
    <property type="project" value="TreeGrafter"/>
</dbReference>
<keyword evidence="4" id="KW-0862">Zinc</keyword>
<evidence type="ECO:0000256" key="2">
    <source>
        <dbReference type="ARBA" id="ARBA00022737"/>
    </source>
</evidence>
<gene>
    <name evidence="8" type="ORF">INT44_000674</name>
</gene>
<evidence type="ECO:0000256" key="6">
    <source>
        <dbReference type="SAM" id="MobiDB-lite"/>
    </source>
</evidence>
<dbReference type="InterPro" id="IPR036236">
    <property type="entry name" value="Znf_C2H2_sf"/>
</dbReference>
<dbReference type="EMBL" id="JAEPRA010000002">
    <property type="protein sequence ID" value="KAG2187924.1"/>
    <property type="molecule type" value="Genomic_DNA"/>
</dbReference>
<dbReference type="FunFam" id="3.30.160.60:FF:000100">
    <property type="entry name" value="Zinc finger 45-like"/>
    <property type="match status" value="1"/>
</dbReference>
<evidence type="ECO:0000256" key="1">
    <source>
        <dbReference type="ARBA" id="ARBA00022723"/>
    </source>
</evidence>
<proteinExistence type="predicted"/>
<dbReference type="SMART" id="SM00355">
    <property type="entry name" value="ZnF_C2H2"/>
    <property type="match status" value="3"/>
</dbReference>
<dbReference type="FunFam" id="3.30.160.60:FF:000125">
    <property type="entry name" value="Putative zinc finger protein 143"/>
    <property type="match status" value="2"/>
</dbReference>
<keyword evidence="9" id="KW-1185">Reference proteome</keyword>
<dbReference type="GO" id="GO:0000978">
    <property type="term" value="F:RNA polymerase II cis-regulatory region sequence-specific DNA binding"/>
    <property type="evidence" value="ECO:0007669"/>
    <property type="project" value="TreeGrafter"/>
</dbReference>
<dbReference type="GO" id="GO:0008270">
    <property type="term" value="F:zinc ion binding"/>
    <property type="evidence" value="ECO:0007669"/>
    <property type="project" value="UniProtKB-KW"/>
</dbReference>
<dbReference type="AlphaFoldDB" id="A0A8H7Q9X2"/>
<dbReference type="Pfam" id="PF00096">
    <property type="entry name" value="zf-C2H2"/>
    <property type="match status" value="2"/>
</dbReference>
<evidence type="ECO:0000256" key="5">
    <source>
        <dbReference type="PROSITE-ProRule" id="PRU00042"/>
    </source>
</evidence>
<evidence type="ECO:0000313" key="9">
    <source>
        <dbReference type="Proteomes" id="UP000612746"/>
    </source>
</evidence>
<dbReference type="InterPro" id="IPR013087">
    <property type="entry name" value="Znf_C2H2_type"/>
</dbReference>
<feature type="compositionally biased region" description="Polar residues" evidence="6">
    <location>
        <begin position="229"/>
        <end position="244"/>
    </location>
</feature>
<keyword evidence="1" id="KW-0479">Metal-binding</keyword>
<sequence>MASLHWDASQQDQTLQWAQQQQGLMQPTPELSSLGLPTAEEEHAMLMAAVHSSSVHSPVGSLYSDYSDHALDNQYHPGMQNAWDAVSSVSGDSSFYPSPSASPNHYLYSPALSAEIDFATLNLNTDVPSISNNAELGDMLDTPVFPDPPYQLGQATSHGHHHSHLRTPSISIEVVEPSPVQASVNNMKLLDDLIDQSQGVDGIQATFDQGYQEFLRQYNLQDRVPMSSREPSPSNQLLNPATSANRRRRLSEPPYISPNEVDSLSLSVPSRRRSKSVSKHKEDVNTIYKCDHPGCGKTFTRPYNLSSHSRTHTSERPFLCPHPSCDKAFARQHDRNRHAKLHSGIKPHVCPNCGKAFARTDALNRHLKVENGCAAAIEQRQNLQPSPPQQLSDEQYFSIPPHLGMPPQQHLDTPPQFFFDSM</sequence>
<dbReference type="OrthoDB" id="8117402at2759"/>
<dbReference type="Gene3D" id="3.30.160.60">
    <property type="entry name" value="Classic Zinc Finger"/>
    <property type="match status" value="3"/>
</dbReference>
<dbReference type="SUPFAM" id="SSF57667">
    <property type="entry name" value="beta-beta-alpha zinc fingers"/>
    <property type="match status" value="2"/>
</dbReference>
<dbReference type="PROSITE" id="PS50157">
    <property type="entry name" value="ZINC_FINGER_C2H2_2"/>
    <property type="match status" value="3"/>
</dbReference>
<comment type="caution">
    <text evidence="8">The sequence shown here is derived from an EMBL/GenBank/DDBJ whole genome shotgun (WGS) entry which is preliminary data.</text>
</comment>